<dbReference type="Proteomes" id="UP000184073">
    <property type="component" value="Unassembled WGS sequence"/>
</dbReference>
<keyword evidence="3" id="KW-1185">Reference proteome</keyword>
<dbReference type="GeneID" id="63725980"/>
<dbReference type="AlphaFoldDB" id="A0A1L9PTT5"/>
<organism evidence="2 3">
    <name type="scientific">Aspergillus versicolor CBS 583.65</name>
    <dbReference type="NCBI Taxonomy" id="1036611"/>
    <lineage>
        <taxon>Eukaryota</taxon>
        <taxon>Fungi</taxon>
        <taxon>Dikarya</taxon>
        <taxon>Ascomycota</taxon>
        <taxon>Pezizomycotina</taxon>
        <taxon>Eurotiomycetes</taxon>
        <taxon>Eurotiomycetidae</taxon>
        <taxon>Eurotiales</taxon>
        <taxon>Aspergillaceae</taxon>
        <taxon>Aspergillus</taxon>
        <taxon>Aspergillus subgen. Nidulantes</taxon>
    </lineage>
</organism>
<dbReference type="EMBL" id="KV878132">
    <property type="protein sequence ID" value="OJJ04970.1"/>
    <property type="molecule type" value="Genomic_DNA"/>
</dbReference>
<evidence type="ECO:0000313" key="3">
    <source>
        <dbReference type="Proteomes" id="UP000184073"/>
    </source>
</evidence>
<dbReference type="RefSeq" id="XP_040670732.1">
    <property type="nucleotide sequence ID" value="XM_040810469.1"/>
</dbReference>
<proteinExistence type="predicted"/>
<dbReference type="VEuPathDB" id="FungiDB:ASPVEDRAFT_31391"/>
<reference evidence="3" key="1">
    <citation type="journal article" date="2017" name="Genome Biol.">
        <title>Comparative genomics reveals high biological diversity and specific adaptations in the industrially and medically important fungal genus Aspergillus.</title>
        <authorList>
            <person name="de Vries R.P."/>
            <person name="Riley R."/>
            <person name="Wiebenga A."/>
            <person name="Aguilar-Osorio G."/>
            <person name="Amillis S."/>
            <person name="Uchima C.A."/>
            <person name="Anderluh G."/>
            <person name="Asadollahi M."/>
            <person name="Askin M."/>
            <person name="Barry K."/>
            <person name="Battaglia E."/>
            <person name="Bayram O."/>
            <person name="Benocci T."/>
            <person name="Braus-Stromeyer S.A."/>
            <person name="Caldana C."/>
            <person name="Canovas D."/>
            <person name="Cerqueira G.C."/>
            <person name="Chen F."/>
            <person name="Chen W."/>
            <person name="Choi C."/>
            <person name="Clum A."/>
            <person name="Dos Santos R.A."/>
            <person name="Damasio A.R."/>
            <person name="Diallinas G."/>
            <person name="Emri T."/>
            <person name="Fekete E."/>
            <person name="Flipphi M."/>
            <person name="Freyberg S."/>
            <person name="Gallo A."/>
            <person name="Gournas C."/>
            <person name="Habgood R."/>
            <person name="Hainaut M."/>
            <person name="Harispe M.L."/>
            <person name="Henrissat B."/>
            <person name="Hilden K.S."/>
            <person name="Hope R."/>
            <person name="Hossain A."/>
            <person name="Karabika E."/>
            <person name="Karaffa L."/>
            <person name="Karanyi Z."/>
            <person name="Krasevec N."/>
            <person name="Kuo A."/>
            <person name="Kusch H."/>
            <person name="LaButti K."/>
            <person name="Lagendijk E.L."/>
            <person name="Lapidus A."/>
            <person name="Levasseur A."/>
            <person name="Lindquist E."/>
            <person name="Lipzen A."/>
            <person name="Logrieco A.F."/>
            <person name="MacCabe A."/>
            <person name="Maekelae M.R."/>
            <person name="Malavazi I."/>
            <person name="Melin P."/>
            <person name="Meyer V."/>
            <person name="Mielnichuk N."/>
            <person name="Miskei M."/>
            <person name="Molnar A.P."/>
            <person name="Mule G."/>
            <person name="Ngan C.Y."/>
            <person name="Orejas M."/>
            <person name="Orosz E."/>
            <person name="Ouedraogo J.P."/>
            <person name="Overkamp K.M."/>
            <person name="Park H.-S."/>
            <person name="Perrone G."/>
            <person name="Piumi F."/>
            <person name="Punt P.J."/>
            <person name="Ram A.F."/>
            <person name="Ramon A."/>
            <person name="Rauscher S."/>
            <person name="Record E."/>
            <person name="Riano-Pachon D.M."/>
            <person name="Robert V."/>
            <person name="Roehrig J."/>
            <person name="Ruller R."/>
            <person name="Salamov A."/>
            <person name="Salih N.S."/>
            <person name="Samson R.A."/>
            <person name="Sandor E."/>
            <person name="Sanguinetti M."/>
            <person name="Schuetze T."/>
            <person name="Sepcic K."/>
            <person name="Shelest E."/>
            <person name="Sherlock G."/>
            <person name="Sophianopoulou V."/>
            <person name="Squina F.M."/>
            <person name="Sun H."/>
            <person name="Susca A."/>
            <person name="Todd R.B."/>
            <person name="Tsang A."/>
            <person name="Unkles S.E."/>
            <person name="van de Wiele N."/>
            <person name="van Rossen-Uffink D."/>
            <person name="Oliveira J.V."/>
            <person name="Vesth T.C."/>
            <person name="Visser J."/>
            <person name="Yu J.-H."/>
            <person name="Zhou M."/>
            <person name="Andersen M.R."/>
            <person name="Archer D.B."/>
            <person name="Baker S.E."/>
            <person name="Benoit I."/>
            <person name="Brakhage A.A."/>
            <person name="Braus G.H."/>
            <person name="Fischer R."/>
            <person name="Frisvad J.C."/>
            <person name="Goldman G.H."/>
            <person name="Houbraken J."/>
            <person name="Oakley B."/>
            <person name="Pocsi I."/>
            <person name="Scazzocchio C."/>
            <person name="Seiboth B."/>
            <person name="vanKuyk P.A."/>
            <person name="Wortman J."/>
            <person name="Dyer P.S."/>
            <person name="Grigoriev I.V."/>
        </authorList>
    </citation>
    <scope>NUCLEOTIDE SEQUENCE [LARGE SCALE GENOMIC DNA]</scope>
    <source>
        <strain evidence="3">CBS 583.65</strain>
    </source>
</reference>
<accession>A0A1L9PTT5</accession>
<sequence>MTQTFAQPAHASWEDMGRFFYPMIWWFNTTDDEQALRDATPWPMAHGFSDGMTVGNASCRRKSSGSRDYGGSDKVRSKDASCEDGEGWYLSHVKRPAQHLILLLNTIRLGAGCPFGRCSLVGSTDSCHQSASDRKRLGFWTSTSISTGTFHL</sequence>
<evidence type="ECO:0000313" key="2">
    <source>
        <dbReference type="EMBL" id="OJJ04970.1"/>
    </source>
</evidence>
<name>A0A1L9PTT5_ASPVE</name>
<feature type="region of interest" description="Disordered" evidence="1">
    <location>
        <begin position="59"/>
        <end position="78"/>
    </location>
</feature>
<evidence type="ECO:0000256" key="1">
    <source>
        <dbReference type="SAM" id="MobiDB-lite"/>
    </source>
</evidence>
<gene>
    <name evidence="2" type="ORF">ASPVEDRAFT_31391</name>
</gene>
<protein>
    <submittedName>
        <fullName evidence="2">Uncharacterized protein</fullName>
    </submittedName>
</protein>